<evidence type="ECO:0000256" key="1">
    <source>
        <dbReference type="SAM" id="Phobius"/>
    </source>
</evidence>
<keyword evidence="3" id="KW-1185">Reference proteome</keyword>
<name>A0ABU2NIH8_9PSEU</name>
<keyword evidence="1" id="KW-0472">Membrane</keyword>
<reference evidence="3" key="1">
    <citation type="submission" date="2023-07" db="EMBL/GenBank/DDBJ databases">
        <title>30 novel species of actinomycetes from the DSMZ collection.</title>
        <authorList>
            <person name="Nouioui I."/>
        </authorList>
    </citation>
    <scope>NUCLEOTIDE SEQUENCE [LARGE SCALE GENOMIC DNA]</scope>
    <source>
        <strain evidence="3">DSM 45834</strain>
    </source>
</reference>
<sequence length="414" mass="43277">MTLRSSRLQTLAALLVAAVYLAVTTPWLSVSEGVERFRFHDTVPYLAIARSAPALPDVTIGSAYVYRWPLHWTIGALSQLLGVPVTAVYSALAVTVTAAVVATVWSLSRAHGGLVSAVAATGLVVVVPFDARLFLVGPAMLADAVCALGVLVAVRGLLTVRTGRVVVGCLVMAVSRQSGAVVLPLVAAWCLVGPRWRDLPARSRWLTAVPAVTIPAAAVGTALAVAAPFSTPYAPDPLRDNIVVDLLALPAGGIGVLRHLVLSVDSVWIAVVGFLVVALSARRRTPSEAWWVFAVGVLLAVQPILVSPRFPGLLYNEPRIAAIGLPVLAVALAIAWRCERLSRRGWVGLVSALALVSVTRDIGWPAVATPLALAANVLGAAFLFAVLRRSSIPPGPSPRVVTAPRGDRATRAGA</sequence>
<feature type="transmembrane region" description="Helical" evidence="1">
    <location>
        <begin position="112"/>
        <end position="129"/>
    </location>
</feature>
<evidence type="ECO:0000313" key="3">
    <source>
        <dbReference type="Proteomes" id="UP001183202"/>
    </source>
</evidence>
<organism evidence="2 3">
    <name type="scientific">Pseudonocardia charpentierae</name>
    <dbReference type="NCBI Taxonomy" id="3075545"/>
    <lineage>
        <taxon>Bacteria</taxon>
        <taxon>Bacillati</taxon>
        <taxon>Actinomycetota</taxon>
        <taxon>Actinomycetes</taxon>
        <taxon>Pseudonocardiales</taxon>
        <taxon>Pseudonocardiaceae</taxon>
        <taxon>Pseudonocardia</taxon>
    </lineage>
</organism>
<feature type="transmembrane region" description="Helical" evidence="1">
    <location>
        <begin position="368"/>
        <end position="387"/>
    </location>
</feature>
<comment type="caution">
    <text evidence="2">The sequence shown here is derived from an EMBL/GenBank/DDBJ whole genome shotgun (WGS) entry which is preliminary data.</text>
</comment>
<proteinExistence type="predicted"/>
<feature type="transmembrane region" description="Helical" evidence="1">
    <location>
        <begin position="289"/>
        <end position="308"/>
    </location>
</feature>
<feature type="transmembrane region" description="Helical" evidence="1">
    <location>
        <begin position="209"/>
        <end position="230"/>
    </location>
</feature>
<feature type="transmembrane region" description="Helical" evidence="1">
    <location>
        <begin position="87"/>
        <end position="105"/>
    </location>
</feature>
<feature type="transmembrane region" description="Helical" evidence="1">
    <location>
        <begin position="320"/>
        <end position="338"/>
    </location>
</feature>
<feature type="transmembrane region" description="Helical" evidence="1">
    <location>
        <begin position="345"/>
        <end position="362"/>
    </location>
</feature>
<protein>
    <recommendedName>
        <fullName evidence="4">Glycosyltransferase RgtA/B/C/D-like domain-containing protein</fullName>
    </recommendedName>
</protein>
<dbReference type="EMBL" id="JAVREJ010000034">
    <property type="protein sequence ID" value="MDT0353515.1"/>
    <property type="molecule type" value="Genomic_DNA"/>
</dbReference>
<dbReference type="Proteomes" id="UP001183202">
    <property type="component" value="Unassembled WGS sequence"/>
</dbReference>
<evidence type="ECO:0000313" key="2">
    <source>
        <dbReference type="EMBL" id="MDT0353515.1"/>
    </source>
</evidence>
<gene>
    <name evidence="2" type="ORF">RM445_28880</name>
</gene>
<evidence type="ECO:0008006" key="4">
    <source>
        <dbReference type="Google" id="ProtNLM"/>
    </source>
</evidence>
<dbReference type="RefSeq" id="WP_311560028.1">
    <property type="nucleotide sequence ID" value="NZ_JAVREJ010000034.1"/>
</dbReference>
<accession>A0ABU2NIH8</accession>
<keyword evidence="1" id="KW-1133">Transmembrane helix</keyword>
<feature type="transmembrane region" description="Helical" evidence="1">
    <location>
        <begin position="135"/>
        <end position="158"/>
    </location>
</feature>
<keyword evidence="1" id="KW-0812">Transmembrane</keyword>
<feature type="transmembrane region" description="Helical" evidence="1">
    <location>
        <begin position="266"/>
        <end position="282"/>
    </location>
</feature>